<evidence type="ECO:0000259" key="4">
    <source>
        <dbReference type="PROSITE" id="PS50949"/>
    </source>
</evidence>
<keyword evidence="1" id="KW-0805">Transcription regulation</keyword>
<feature type="domain" description="HTH gntR-type" evidence="4">
    <location>
        <begin position="1"/>
        <end position="71"/>
    </location>
</feature>
<dbReference type="Pfam" id="PF00392">
    <property type="entry name" value="GntR"/>
    <property type="match status" value="1"/>
</dbReference>
<dbReference type="PRINTS" id="PR00035">
    <property type="entry name" value="HTHGNTR"/>
</dbReference>
<gene>
    <name evidence="5" type="ORF">SAMN02746065_1325</name>
</gene>
<reference evidence="5 6" key="1">
    <citation type="submission" date="2017-04" db="EMBL/GenBank/DDBJ databases">
        <authorList>
            <person name="Afonso C.L."/>
            <person name="Miller P.J."/>
            <person name="Scott M.A."/>
            <person name="Spackman E."/>
            <person name="Goraichik I."/>
            <person name="Dimitrov K.M."/>
            <person name="Suarez D.L."/>
            <person name="Swayne D.E."/>
        </authorList>
    </citation>
    <scope>NUCLEOTIDE SEQUENCE [LARGE SCALE GENOMIC DNA]</scope>
    <source>
        <strain evidence="5 6">DSM 3385</strain>
    </source>
</reference>
<proteinExistence type="predicted"/>
<dbReference type="Pfam" id="PF07702">
    <property type="entry name" value="UTRA"/>
    <property type="match status" value="1"/>
</dbReference>
<evidence type="ECO:0000313" key="5">
    <source>
        <dbReference type="EMBL" id="SMD09419.1"/>
    </source>
</evidence>
<dbReference type="OrthoDB" id="3182938at2"/>
<dbReference type="EMBL" id="FWXY01000032">
    <property type="protein sequence ID" value="SMD09419.1"/>
    <property type="molecule type" value="Genomic_DNA"/>
</dbReference>
<dbReference type="RefSeq" id="WP_084071556.1">
    <property type="nucleotide sequence ID" value="NZ_FWXY01000032.1"/>
</dbReference>
<organism evidence="5 6">
    <name type="scientific">Desulfocicer vacuolatum DSM 3385</name>
    <dbReference type="NCBI Taxonomy" id="1121400"/>
    <lineage>
        <taxon>Bacteria</taxon>
        <taxon>Pseudomonadati</taxon>
        <taxon>Thermodesulfobacteriota</taxon>
        <taxon>Desulfobacteria</taxon>
        <taxon>Desulfobacterales</taxon>
        <taxon>Desulfobacteraceae</taxon>
        <taxon>Desulfocicer</taxon>
    </lineage>
</organism>
<evidence type="ECO:0000256" key="1">
    <source>
        <dbReference type="ARBA" id="ARBA00023015"/>
    </source>
</evidence>
<dbReference type="AlphaFoldDB" id="A0A1W2EI86"/>
<dbReference type="InterPro" id="IPR036390">
    <property type="entry name" value="WH_DNA-bd_sf"/>
</dbReference>
<dbReference type="GO" id="GO:0003700">
    <property type="term" value="F:DNA-binding transcription factor activity"/>
    <property type="evidence" value="ECO:0007669"/>
    <property type="project" value="InterPro"/>
</dbReference>
<dbReference type="SMART" id="SM00345">
    <property type="entry name" value="HTH_GNTR"/>
    <property type="match status" value="1"/>
</dbReference>
<dbReference type="SUPFAM" id="SSF64288">
    <property type="entry name" value="Chorismate lyase-like"/>
    <property type="match status" value="1"/>
</dbReference>
<dbReference type="InterPro" id="IPR000524">
    <property type="entry name" value="Tscrpt_reg_HTH_GntR"/>
</dbReference>
<dbReference type="PROSITE" id="PS50949">
    <property type="entry name" value="HTH_GNTR"/>
    <property type="match status" value="1"/>
</dbReference>
<dbReference type="Gene3D" id="1.10.10.10">
    <property type="entry name" value="Winged helix-like DNA-binding domain superfamily/Winged helix DNA-binding domain"/>
    <property type="match status" value="1"/>
</dbReference>
<evidence type="ECO:0000256" key="3">
    <source>
        <dbReference type="ARBA" id="ARBA00023163"/>
    </source>
</evidence>
<keyword evidence="2" id="KW-0238">DNA-binding</keyword>
<dbReference type="PANTHER" id="PTHR44846">
    <property type="entry name" value="MANNOSYL-D-GLYCERATE TRANSPORT/METABOLISM SYSTEM REPRESSOR MNGR-RELATED"/>
    <property type="match status" value="1"/>
</dbReference>
<keyword evidence="3" id="KW-0804">Transcription</keyword>
<evidence type="ECO:0000256" key="2">
    <source>
        <dbReference type="ARBA" id="ARBA00023125"/>
    </source>
</evidence>
<dbReference type="InterPro" id="IPR050679">
    <property type="entry name" value="Bact_HTH_transcr_reg"/>
</dbReference>
<dbReference type="SMART" id="SM00866">
    <property type="entry name" value="UTRA"/>
    <property type="match status" value="1"/>
</dbReference>
<dbReference type="PANTHER" id="PTHR44846:SF1">
    <property type="entry name" value="MANNOSYL-D-GLYCERATE TRANSPORT_METABOLISM SYSTEM REPRESSOR MNGR-RELATED"/>
    <property type="match status" value="1"/>
</dbReference>
<evidence type="ECO:0000313" key="6">
    <source>
        <dbReference type="Proteomes" id="UP000192418"/>
    </source>
</evidence>
<dbReference type="GO" id="GO:0045892">
    <property type="term" value="P:negative regulation of DNA-templated transcription"/>
    <property type="evidence" value="ECO:0007669"/>
    <property type="project" value="TreeGrafter"/>
</dbReference>
<dbReference type="Gene3D" id="3.40.1410.10">
    <property type="entry name" value="Chorismate lyase-like"/>
    <property type="match status" value="1"/>
</dbReference>
<sequence>MKKKYPKYEKIKDYIIQGIHSKKFTHAIPSENQLAKQFGVSRMTARKAFDQLHEQGLLERIPGKGSFVKKNNHYTSGFFWIRPFKKWAEDLHVELTSEILDARIIDPPENVDKMLAHDGKVVIIRQLWFFDNKPVRYAIRYLRADKYAGMLWENLQERSIHDLLINKYDIPINRASQSMTAIVLDQEMAPLFKVDPGYPVFRIQRVLYSAEEPVTYVEFYMRGEMAFMDTFTPRLESSDFVEIDE</sequence>
<dbReference type="InterPro" id="IPR036388">
    <property type="entry name" value="WH-like_DNA-bd_sf"/>
</dbReference>
<dbReference type="STRING" id="1121400.SAMN02746065_1325"/>
<accession>A0A1W2EI86</accession>
<dbReference type="CDD" id="cd07377">
    <property type="entry name" value="WHTH_GntR"/>
    <property type="match status" value="1"/>
</dbReference>
<keyword evidence="6" id="KW-1185">Reference proteome</keyword>
<dbReference type="Proteomes" id="UP000192418">
    <property type="component" value="Unassembled WGS sequence"/>
</dbReference>
<dbReference type="SUPFAM" id="SSF46785">
    <property type="entry name" value="Winged helix' DNA-binding domain"/>
    <property type="match status" value="1"/>
</dbReference>
<dbReference type="GO" id="GO:0003677">
    <property type="term" value="F:DNA binding"/>
    <property type="evidence" value="ECO:0007669"/>
    <property type="project" value="UniProtKB-KW"/>
</dbReference>
<dbReference type="InterPro" id="IPR028978">
    <property type="entry name" value="Chorismate_lyase_/UTRA_dom_sf"/>
</dbReference>
<protein>
    <submittedName>
        <fullName evidence="5">Transcriptional regulator, GntR family</fullName>
    </submittedName>
</protein>
<name>A0A1W2EI86_9BACT</name>
<dbReference type="InterPro" id="IPR011663">
    <property type="entry name" value="UTRA"/>
</dbReference>